<feature type="transmembrane region" description="Helical" evidence="7">
    <location>
        <begin position="305"/>
        <end position="329"/>
    </location>
</feature>
<evidence type="ECO:0000256" key="5">
    <source>
        <dbReference type="ARBA" id="ARBA00023136"/>
    </source>
</evidence>
<evidence type="ECO:0000259" key="9">
    <source>
        <dbReference type="Pfam" id="PF12704"/>
    </source>
</evidence>
<protein>
    <submittedName>
        <fullName evidence="10">ABC transport system permease protein</fullName>
    </submittedName>
</protein>
<feature type="domain" description="ABC3 transporter permease C-terminal" evidence="8">
    <location>
        <begin position="268"/>
        <end position="381"/>
    </location>
</feature>
<dbReference type="PANTHER" id="PTHR30572:SF9">
    <property type="entry name" value="ABC TRANSPORTER PERMEASE PROTEIN"/>
    <property type="match status" value="1"/>
</dbReference>
<evidence type="ECO:0000256" key="3">
    <source>
        <dbReference type="ARBA" id="ARBA00022692"/>
    </source>
</evidence>
<feature type="transmembrane region" description="Helical" evidence="7">
    <location>
        <begin position="560"/>
        <end position="583"/>
    </location>
</feature>
<sequence>MGRMLLVCRLAFADLRRRPVQASLFLFTVGIAATALAVGLSVADVTGLRYEQTRAATAGPDVVAQTEDDSPEALAALEKVARTPEVTVRSGPHVFLYASVTVHGQQARVVVEGRETTPSALDRPLVTAGSWLSEGEVVVERGFAEALGVRTGDRITVADRDFPVAGIAVTAAHSVYPGAGGTGPYGGPSDYSGLVWLSETDVRAVSSPQFAPAYTTHLRLADPADAPAFARSFDHDDAARLHLRAWQDISAQDARVFRDTEPALIVGGWLLAMSAVAGATVLAVTRAAAQTRRVGLLKAVGATPGVVTTVLLAEYLVLGLGAAGLGLAAGRLVTPVLAGPSASLLDADTPLSASTVLPVLALALLVALSSTAGPSVRAARTATVPALSTMSSTARPADHSPGLTSLAGRLPVPLLLGLRLVARRPRRAVLGAASIATSGVAIGAALAVRAQPVKGYDLGGITLTSLRGDQTDRTVLAVTAALLLLAVINTSVITWSTAQDARRSLAVARAFGATPGQVTGALTVAQLPAALGGAVTGVPLGAGLLWVFTAGPKTVAPPVWWLVTAAAGLALLVAVIATVPAVLDARRPVTPALQADTA</sequence>
<feature type="transmembrane region" description="Helical" evidence="7">
    <location>
        <begin position="527"/>
        <end position="548"/>
    </location>
</feature>
<evidence type="ECO:0000256" key="4">
    <source>
        <dbReference type="ARBA" id="ARBA00022989"/>
    </source>
</evidence>
<dbReference type="Proteomes" id="UP000741013">
    <property type="component" value="Unassembled WGS sequence"/>
</dbReference>
<keyword evidence="3 7" id="KW-0812">Transmembrane</keyword>
<keyword evidence="11" id="KW-1185">Reference proteome</keyword>
<feature type="domain" description="MacB-like periplasmic core" evidence="9">
    <location>
        <begin position="29"/>
        <end position="232"/>
    </location>
</feature>
<dbReference type="PANTHER" id="PTHR30572">
    <property type="entry name" value="MEMBRANE COMPONENT OF TRANSPORTER-RELATED"/>
    <property type="match status" value="1"/>
</dbReference>
<feature type="transmembrane region" description="Helical" evidence="7">
    <location>
        <begin position="475"/>
        <end position="495"/>
    </location>
</feature>
<feature type="transmembrane region" description="Helical" evidence="7">
    <location>
        <begin position="263"/>
        <end position="284"/>
    </location>
</feature>
<comment type="similarity">
    <text evidence="6">Belongs to the ABC-4 integral membrane protein family.</text>
</comment>
<dbReference type="EMBL" id="JAGGMS010000001">
    <property type="protein sequence ID" value="MBP2183745.1"/>
    <property type="molecule type" value="Genomic_DNA"/>
</dbReference>
<keyword evidence="2" id="KW-1003">Cell membrane</keyword>
<evidence type="ECO:0000256" key="6">
    <source>
        <dbReference type="ARBA" id="ARBA00038076"/>
    </source>
</evidence>
<evidence type="ECO:0000256" key="7">
    <source>
        <dbReference type="SAM" id="Phobius"/>
    </source>
</evidence>
<organism evidence="10 11">
    <name type="scientific">Amycolatopsis magusensis</name>
    <dbReference type="NCBI Taxonomy" id="882444"/>
    <lineage>
        <taxon>Bacteria</taxon>
        <taxon>Bacillati</taxon>
        <taxon>Actinomycetota</taxon>
        <taxon>Actinomycetes</taxon>
        <taxon>Pseudonocardiales</taxon>
        <taxon>Pseudonocardiaceae</taxon>
        <taxon>Amycolatopsis</taxon>
    </lineage>
</organism>
<keyword evidence="5 7" id="KW-0472">Membrane</keyword>
<evidence type="ECO:0000313" key="11">
    <source>
        <dbReference type="Proteomes" id="UP000741013"/>
    </source>
</evidence>
<name>A0ABS4PWF1_9PSEU</name>
<dbReference type="Pfam" id="PF12704">
    <property type="entry name" value="MacB_PCD"/>
    <property type="match status" value="1"/>
</dbReference>
<evidence type="ECO:0000256" key="2">
    <source>
        <dbReference type="ARBA" id="ARBA00022475"/>
    </source>
</evidence>
<evidence type="ECO:0000256" key="1">
    <source>
        <dbReference type="ARBA" id="ARBA00004651"/>
    </source>
</evidence>
<dbReference type="InterPro" id="IPR025857">
    <property type="entry name" value="MacB_PCD"/>
</dbReference>
<feature type="domain" description="ABC3 transporter permease C-terminal" evidence="8">
    <location>
        <begin position="478"/>
        <end position="587"/>
    </location>
</feature>
<dbReference type="InterPro" id="IPR003838">
    <property type="entry name" value="ABC3_permease_C"/>
</dbReference>
<dbReference type="Pfam" id="PF02687">
    <property type="entry name" value="FtsX"/>
    <property type="match status" value="2"/>
</dbReference>
<feature type="transmembrane region" description="Helical" evidence="7">
    <location>
        <begin position="428"/>
        <end position="448"/>
    </location>
</feature>
<evidence type="ECO:0000259" key="8">
    <source>
        <dbReference type="Pfam" id="PF02687"/>
    </source>
</evidence>
<comment type="caution">
    <text evidence="10">The sequence shown here is derived from an EMBL/GenBank/DDBJ whole genome shotgun (WGS) entry which is preliminary data.</text>
</comment>
<comment type="subcellular location">
    <subcellularLocation>
        <location evidence="1">Cell membrane</location>
        <topology evidence="1">Multi-pass membrane protein</topology>
    </subcellularLocation>
</comment>
<proteinExistence type="inferred from homology"/>
<reference evidence="10 11" key="1">
    <citation type="submission" date="2021-03" db="EMBL/GenBank/DDBJ databases">
        <title>Sequencing the genomes of 1000 actinobacteria strains.</title>
        <authorList>
            <person name="Klenk H.-P."/>
        </authorList>
    </citation>
    <scope>NUCLEOTIDE SEQUENCE [LARGE SCALE GENOMIC DNA]</scope>
    <source>
        <strain evidence="10 11">DSM 45510</strain>
    </source>
</reference>
<evidence type="ECO:0000313" key="10">
    <source>
        <dbReference type="EMBL" id="MBP2183745.1"/>
    </source>
</evidence>
<dbReference type="InterPro" id="IPR050250">
    <property type="entry name" value="Macrolide_Exporter_MacB"/>
</dbReference>
<keyword evidence="4 7" id="KW-1133">Transmembrane helix</keyword>
<accession>A0ABS4PWF1</accession>
<gene>
    <name evidence="10" type="ORF">JOM49_005271</name>
</gene>
<feature type="transmembrane region" description="Helical" evidence="7">
    <location>
        <begin position="349"/>
        <end position="368"/>
    </location>
</feature>